<dbReference type="AlphaFoldDB" id="A0A9D4LXQ3"/>
<protein>
    <submittedName>
        <fullName evidence="1">Uncharacterized protein</fullName>
    </submittedName>
</protein>
<sequence length="59" mass="6676">MMERSKKGGARDMIDVSFKQVADDKTSTSSDSALELDIYLLCVLYHLISYQKFNTVPQS</sequence>
<keyword evidence="2" id="KW-1185">Reference proteome</keyword>
<evidence type="ECO:0000313" key="2">
    <source>
        <dbReference type="Proteomes" id="UP000828390"/>
    </source>
</evidence>
<dbReference type="Proteomes" id="UP000828390">
    <property type="component" value="Unassembled WGS sequence"/>
</dbReference>
<reference evidence="1" key="2">
    <citation type="submission" date="2020-11" db="EMBL/GenBank/DDBJ databases">
        <authorList>
            <person name="McCartney M.A."/>
            <person name="Auch B."/>
            <person name="Kono T."/>
            <person name="Mallez S."/>
            <person name="Becker A."/>
            <person name="Gohl D.M."/>
            <person name="Silverstein K.A.T."/>
            <person name="Koren S."/>
            <person name="Bechman K.B."/>
            <person name="Herman A."/>
            <person name="Abrahante J.E."/>
            <person name="Garbe J."/>
        </authorList>
    </citation>
    <scope>NUCLEOTIDE SEQUENCE</scope>
    <source>
        <strain evidence="1">Duluth1</strain>
        <tissue evidence="1">Whole animal</tissue>
    </source>
</reference>
<accession>A0A9D4LXQ3</accession>
<name>A0A9D4LXQ3_DREPO</name>
<comment type="caution">
    <text evidence="1">The sequence shown here is derived from an EMBL/GenBank/DDBJ whole genome shotgun (WGS) entry which is preliminary data.</text>
</comment>
<reference evidence="1" key="1">
    <citation type="journal article" date="2019" name="bioRxiv">
        <title>The Genome of the Zebra Mussel, Dreissena polymorpha: A Resource for Invasive Species Research.</title>
        <authorList>
            <person name="McCartney M.A."/>
            <person name="Auch B."/>
            <person name="Kono T."/>
            <person name="Mallez S."/>
            <person name="Zhang Y."/>
            <person name="Obille A."/>
            <person name="Becker A."/>
            <person name="Abrahante J.E."/>
            <person name="Garbe J."/>
            <person name="Badalamenti J.P."/>
            <person name="Herman A."/>
            <person name="Mangelson H."/>
            <person name="Liachko I."/>
            <person name="Sullivan S."/>
            <person name="Sone E.D."/>
            <person name="Koren S."/>
            <person name="Silverstein K.A.T."/>
            <person name="Beckman K.B."/>
            <person name="Gohl D.M."/>
        </authorList>
    </citation>
    <scope>NUCLEOTIDE SEQUENCE</scope>
    <source>
        <strain evidence="1">Duluth1</strain>
        <tissue evidence="1">Whole animal</tissue>
    </source>
</reference>
<evidence type="ECO:0000313" key="1">
    <source>
        <dbReference type="EMBL" id="KAH3865926.1"/>
    </source>
</evidence>
<proteinExistence type="predicted"/>
<organism evidence="1 2">
    <name type="scientific">Dreissena polymorpha</name>
    <name type="common">Zebra mussel</name>
    <name type="synonym">Mytilus polymorpha</name>
    <dbReference type="NCBI Taxonomy" id="45954"/>
    <lineage>
        <taxon>Eukaryota</taxon>
        <taxon>Metazoa</taxon>
        <taxon>Spiralia</taxon>
        <taxon>Lophotrochozoa</taxon>
        <taxon>Mollusca</taxon>
        <taxon>Bivalvia</taxon>
        <taxon>Autobranchia</taxon>
        <taxon>Heteroconchia</taxon>
        <taxon>Euheterodonta</taxon>
        <taxon>Imparidentia</taxon>
        <taxon>Neoheterodontei</taxon>
        <taxon>Myida</taxon>
        <taxon>Dreissenoidea</taxon>
        <taxon>Dreissenidae</taxon>
        <taxon>Dreissena</taxon>
    </lineage>
</organism>
<dbReference type="EMBL" id="JAIWYP010000002">
    <property type="protein sequence ID" value="KAH3865926.1"/>
    <property type="molecule type" value="Genomic_DNA"/>
</dbReference>
<gene>
    <name evidence="1" type="ORF">DPMN_028973</name>
</gene>